<organism evidence="2 3">
    <name type="scientific">Candidatus Nitronauta litoralis</name>
    <dbReference type="NCBI Taxonomy" id="2705533"/>
    <lineage>
        <taxon>Bacteria</taxon>
        <taxon>Pseudomonadati</taxon>
        <taxon>Nitrospinota/Tectimicrobiota group</taxon>
        <taxon>Nitrospinota</taxon>
        <taxon>Nitrospinia</taxon>
        <taxon>Nitrospinales</taxon>
        <taxon>Nitrospinaceae</taxon>
        <taxon>Candidatus Nitronauta</taxon>
    </lineage>
</organism>
<evidence type="ECO:0000313" key="2">
    <source>
        <dbReference type="EMBL" id="QPJ63178.1"/>
    </source>
</evidence>
<dbReference type="KEGG" id="nli:G3M70_15370"/>
<keyword evidence="1" id="KW-0812">Transmembrane</keyword>
<dbReference type="AlphaFoldDB" id="A0A7T0BYC7"/>
<keyword evidence="1" id="KW-0472">Membrane</keyword>
<dbReference type="EMBL" id="CP048685">
    <property type="protein sequence ID" value="QPJ63178.1"/>
    <property type="molecule type" value="Genomic_DNA"/>
</dbReference>
<sequence length="323" mass="36144">MVLTAFSAWAEDKPASSGVKIDAEISPAEITVGDLAIYTVTITHDKSVQTSPPVPNGDFTGFELVDQGTSQKNLKAGKTEHQFWYKLRGDHVGVHIFPGPKVKYKGLQPDIVGEFDSGEVSGPDVQATIRSVLYLDGEPRDIKSIKPIVGAAWPWKKYLLPALAFVLLASLIGFAANWWVKRNLVKPQIPRAPALPPHELALKELERLYAKGYHLKNQNRELYFEFSEIFRRYLGFRFNIPALDWTTEEIGRVLNHHNDLSKAELDGILRILTSTDLVKFAKFEVDSDTAVRLMKSARSLIQKITKTSKPETSTELETVTNTS</sequence>
<proteinExistence type="predicted"/>
<reference evidence="2 3" key="1">
    <citation type="submission" date="2020-02" db="EMBL/GenBank/DDBJ databases">
        <title>Genomic and physiological characterization of two novel Nitrospinaceae genera.</title>
        <authorList>
            <person name="Mueller A.J."/>
            <person name="Jung M.-Y."/>
            <person name="Strachan C.R."/>
            <person name="Herbold C.W."/>
            <person name="Kirkegaard R.H."/>
            <person name="Daims H."/>
        </authorList>
    </citation>
    <scope>NUCLEOTIDE SEQUENCE [LARGE SCALE GENOMIC DNA]</scope>
    <source>
        <strain evidence="2">EB</strain>
    </source>
</reference>
<keyword evidence="1" id="KW-1133">Transmembrane helix</keyword>
<protein>
    <recommendedName>
        <fullName evidence="4">Protein BatD</fullName>
    </recommendedName>
</protein>
<evidence type="ECO:0008006" key="4">
    <source>
        <dbReference type="Google" id="ProtNLM"/>
    </source>
</evidence>
<feature type="transmembrane region" description="Helical" evidence="1">
    <location>
        <begin position="158"/>
        <end position="180"/>
    </location>
</feature>
<evidence type="ECO:0000313" key="3">
    <source>
        <dbReference type="Proteomes" id="UP000594688"/>
    </source>
</evidence>
<gene>
    <name evidence="2" type="ORF">G3M70_15370</name>
</gene>
<dbReference type="Proteomes" id="UP000594688">
    <property type="component" value="Chromosome"/>
</dbReference>
<accession>A0A7T0BYC7</accession>
<evidence type="ECO:0000256" key="1">
    <source>
        <dbReference type="SAM" id="Phobius"/>
    </source>
</evidence>
<name>A0A7T0BYC7_9BACT</name>